<comment type="caution">
    <text evidence="2">The sequence shown here is derived from an EMBL/GenBank/DDBJ whole genome shotgun (WGS) entry which is preliminary data.</text>
</comment>
<evidence type="ECO:0000313" key="2">
    <source>
        <dbReference type="EMBL" id="KAG2370712.1"/>
    </source>
</evidence>
<gene>
    <name evidence="2" type="ORF">C9374_014303</name>
</gene>
<proteinExistence type="predicted"/>
<accession>A0AA88G8R4</accession>
<evidence type="ECO:0000256" key="1">
    <source>
        <dbReference type="SAM" id="MobiDB-lite"/>
    </source>
</evidence>
<organism evidence="2 3">
    <name type="scientific">Naegleria lovaniensis</name>
    <name type="common">Amoeba</name>
    <dbReference type="NCBI Taxonomy" id="51637"/>
    <lineage>
        <taxon>Eukaryota</taxon>
        <taxon>Discoba</taxon>
        <taxon>Heterolobosea</taxon>
        <taxon>Tetramitia</taxon>
        <taxon>Eutetramitia</taxon>
        <taxon>Vahlkampfiidae</taxon>
        <taxon>Naegleria</taxon>
    </lineage>
</organism>
<evidence type="ECO:0000313" key="3">
    <source>
        <dbReference type="Proteomes" id="UP000816034"/>
    </source>
</evidence>
<dbReference type="EMBL" id="PYSW02000086">
    <property type="protein sequence ID" value="KAG2370712.1"/>
    <property type="molecule type" value="Genomic_DNA"/>
</dbReference>
<feature type="region of interest" description="Disordered" evidence="1">
    <location>
        <begin position="1"/>
        <end position="57"/>
    </location>
</feature>
<dbReference type="AlphaFoldDB" id="A0AA88G8R4"/>
<dbReference type="GeneID" id="68106756"/>
<name>A0AA88G8R4_NAELO</name>
<reference evidence="2 3" key="1">
    <citation type="journal article" date="2018" name="BMC Genomics">
        <title>The genome of Naegleria lovaniensis, the basis for a comparative approach to unravel pathogenicity factors of the human pathogenic amoeba N. fowleri.</title>
        <authorList>
            <person name="Liechti N."/>
            <person name="Schurch N."/>
            <person name="Bruggmann R."/>
            <person name="Wittwer M."/>
        </authorList>
    </citation>
    <scope>NUCLEOTIDE SEQUENCE [LARGE SCALE GENOMIC DNA]</scope>
    <source>
        <strain evidence="2 3">ATCC 30569</strain>
    </source>
</reference>
<dbReference type="RefSeq" id="XP_044541576.1">
    <property type="nucleotide sequence ID" value="XM_044690276.1"/>
</dbReference>
<protein>
    <submittedName>
        <fullName evidence="2">Uncharacterized protein</fullName>
    </submittedName>
</protein>
<keyword evidence="3" id="KW-1185">Reference proteome</keyword>
<dbReference type="Proteomes" id="UP000816034">
    <property type="component" value="Unassembled WGS sequence"/>
</dbReference>
<sequence>MKRGRKVISADEEQTEAKTRSSRKKTKASTKASKEDAAIVDNPNKPSPNHHPSASSVYGISEEELERICKLENIGEYEERFHHLDQQILELEAERQSILKVLKIHPSTRVTYSTINRFEKTKEGLQNTKFHKLAADCLGLIFNFMFHQEVVEWSVIKSLTELSTNIRDAIHQYSSCILGLCKITKLAKNTTPPPFQALTGVEIVASSICNAATDALLKTNPNLTQLIIREDLDKTTLTSFSTSILDKIDTLICYGSHSKASSLSLDEFVNVKKYCYIAYKKIPHSRPPNAVQIVYGYPMCQGSLDTLYSIPDSVETLTVCIPNCPQAGGNVNYDTASYYIEHKKNLKSFRYFGFSSKTKRPDIQGSHLFESKLCTLEKLKEDEIASVYNPKLSKATCAHSFFFNSVPAQLFHNLRHEFDFNASKFDVADLPKKYQEFVATRICK</sequence>